<accession>A0A392W0V0</accession>
<dbReference type="EMBL" id="LXQA011345952">
    <property type="protein sequence ID" value="MCI94056.1"/>
    <property type="molecule type" value="Genomic_DNA"/>
</dbReference>
<dbReference type="Proteomes" id="UP000265520">
    <property type="component" value="Unassembled WGS sequence"/>
</dbReference>
<feature type="non-terminal residue" evidence="1">
    <location>
        <position position="55"/>
    </location>
</feature>
<evidence type="ECO:0000313" key="2">
    <source>
        <dbReference type="Proteomes" id="UP000265520"/>
    </source>
</evidence>
<reference evidence="1 2" key="1">
    <citation type="journal article" date="2018" name="Front. Plant Sci.">
        <title>Red Clover (Trifolium pratense) and Zigzag Clover (T. medium) - A Picture of Genomic Similarities and Differences.</title>
        <authorList>
            <person name="Dluhosova J."/>
            <person name="Istvanek J."/>
            <person name="Nedelnik J."/>
            <person name="Repkova J."/>
        </authorList>
    </citation>
    <scope>NUCLEOTIDE SEQUENCE [LARGE SCALE GENOMIC DNA]</scope>
    <source>
        <strain evidence="2">cv. 10/8</strain>
        <tissue evidence="1">Leaf</tissue>
    </source>
</reference>
<evidence type="ECO:0000313" key="1">
    <source>
        <dbReference type="EMBL" id="MCI94056.1"/>
    </source>
</evidence>
<protein>
    <submittedName>
        <fullName evidence="1">Uncharacterized protein</fullName>
    </submittedName>
</protein>
<organism evidence="1 2">
    <name type="scientific">Trifolium medium</name>
    <dbReference type="NCBI Taxonomy" id="97028"/>
    <lineage>
        <taxon>Eukaryota</taxon>
        <taxon>Viridiplantae</taxon>
        <taxon>Streptophyta</taxon>
        <taxon>Embryophyta</taxon>
        <taxon>Tracheophyta</taxon>
        <taxon>Spermatophyta</taxon>
        <taxon>Magnoliopsida</taxon>
        <taxon>eudicotyledons</taxon>
        <taxon>Gunneridae</taxon>
        <taxon>Pentapetalae</taxon>
        <taxon>rosids</taxon>
        <taxon>fabids</taxon>
        <taxon>Fabales</taxon>
        <taxon>Fabaceae</taxon>
        <taxon>Papilionoideae</taxon>
        <taxon>50 kb inversion clade</taxon>
        <taxon>NPAAA clade</taxon>
        <taxon>Hologalegina</taxon>
        <taxon>IRL clade</taxon>
        <taxon>Trifolieae</taxon>
        <taxon>Trifolium</taxon>
    </lineage>
</organism>
<comment type="caution">
    <text evidence="1">The sequence shown here is derived from an EMBL/GenBank/DDBJ whole genome shotgun (WGS) entry which is preliminary data.</text>
</comment>
<name>A0A392W0V0_9FABA</name>
<keyword evidence="2" id="KW-1185">Reference proteome</keyword>
<dbReference type="AlphaFoldDB" id="A0A392W0V0"/>
<proteinExistence type="predicted"/>
<sequence>MKRRGKLVPTVGATDLGRPEMRPRPALFRASPLLKRTGVVYLYTLRRSSQYWWSE</sequence>